<evidence type="ECO:0000256" key="2">
    <source>
        <dbReference type="ARBA" id="ARBA00004963"/>
    </source>
</evidence>
<evidence type="ECO:0000313" key="10">
    <source>
        <dbReference type="Proteomes" id="UP000739565"/>
    </source>
</evidence>
<keyword evidence="6 7" id="KW-0862">Zinc</keyword>
<dbReference type="InterPro" id="IPR035680">
    <property type="entry name" value="Clx_II_MBL"/>
</dbReference>
<feature type="domain" description="Metallo-beta-lactamase" evidence="8">
    <location>
        <begin position="23"/>
        <end position="181"/>
    </location>
</feature>
<keyword evidence="10" id="KW-1185">Reference proteome</keyword>
<dbReference type="EMBL" id="JAHXRI010000006">
    <property type="protein sequence ID" value="MBZ1350576.1"/>
    <property type="molecule type" value="Genomic_DNA"/>
</dbReference>
<evidence type="ECO:0000256" key="4">
    <source>
        <dbReference type="ARBA" id="ARBA00022723"/>
    </source>
</evidence>
<dbReference type="InterPro" id="IPR050110">
    <property type="entry name" value="Glyoxalase_II_hydrolase"/>
</dbReference>
<dbReference type="SUPFAM" id="SSF56281">
    <property type="entry name" value="Metallo-hydrolase/oxidoreductase"/>
    <property type="match status" value="1"/>
</dbReference>
<comment type="function">
    <text evidence="7">Thiolesterase that catalyzes the hydrolysis of S-D-lactoyl-glutathione to form glutathione and D-lactic acid.</text>
</comment>
<comment type="similarity">
    <text evidence="3 7">Belongs to the metallo-beta-lactamase superfamily. Glyoxalase II family.</text>
</comment>
<dbReference type="GO" id="GO:0004416">
    <property type="term" value="F:hydroxyacylglutathione hydrolase activity"/>
    <property type="evidence" value="ECO:0007669"/>
    <property type="project" value="UniProtKB-UniRule"/>
</dbReference>
<dbReference type="Pfam" id="PF16123">
    <property type="entry name" value="HAGH_C"/>
    <property type="match status" value="1"/>
</dbReference>
<feature type="binding site" evidence="7">
    <location>
        <position position="69"/>
    </location>
    <ligand>
        <name>Zn(2+)</name>
        <dbReference type="ChEBI" id="CHEBI:29105"/>
        <label>2</label>
    </ligand>
</feature>
<dbReference type="PIRSF" id="PIRSF005457">
    <property type="entry name" value="Glx"/>
    <property type="match status" value="1"/>
</dbReference>
<evidence type="ECO:0000259" key="8">
    <source>
        <dbReference type="SMART" id="SM00849"/>
    </source>
</evidence>
<dbReference type="Proteomes" id="UP000739565">
    <property type="component" value="Unassembled WGS sequence"/>
</dbReference>
<feature type="binding site" evidence="7">
    <location>
        <position position="122"/>
    </location>
    <ligand>
        <name>Zn(2+)</name>
        <dbReference type="ChEBI" id="CHEBI:29105"/>
        <label>1</label>
    </ligand>
</feature>
<evidence type="ECO:0000313" key="9">
    <source>
        <dbReference type="EMBL" id="MBZ1350576.1"/>
    </source>
</evidence>
<protein>
    <recommendedName>
        <fullName evidence="7">Hydroxyacylglutathione hydrolase</fullName>
        <ecNumber evidence="7">3.1.2.6</ecNumber>
    </recommendedName>
    <alternativeName>
        <fullName evidence="7">Glyoxalase II</fullName>
        <shortName evidence="7">Glx II</shortName>
    </alternativeName>
</protein>
<feature type="binding site" evidence="7">
    <location>
        <position position="64"/>
    </location>
    <ligand>
        <name>Zn(2+)</name>
        <dbReference type="ChEBI" id="CHEBI:29105"/>
        <label>1</label>
    </ligand>
</feature>
<comment type="pathway">
    <text evidence="2 7">Secondary metabolite metabolism; methylglyoxal degradation; (R)-lactate from methylglyoxal: step 2/2.</text>
</comment>
<dbReference type="InterPro" id="IPR036866">
    <property type="entry name" value="RibonucZ/Hydroxyglut_hydro"/>
</dbReference>
<evidence type="ECO:0000256" key="5">
    <source>
        <dbReference type="ARBA" id="ARBA00022801"/>
    </source>
</evidence>
<organism evidence="9 10">
    <name type="scientific">Zwartia hollandica</name>
    <dbReference type="NCBI Taxonomy" id="324606"/>
    <lineage>
        <taxon>Bacteria</taxon>
        <taxon>Pseudomonadati</taxon>
        <taxon>Pseudomonadota</taxon>
        <taxon>Betaproteobacteria</taxon>
        <taxon>Burkholderiales</taxon>
        <taxon>Alcaligenaceae</taxon>
        <taxon>Zwartia</taxon>
    </lineage>
</organism>
<comment type="caution">
    <text evidence="9">The sequence shown here is derived from an EMBL/GenBank/DDBJ whole genome shotgun (WGS) entry which is preliminary data.</text>
</comment>
<dbReference type="SMART" id="SM00849">
    <property type="entry name" value="Lactamase_B"/>
    <property type="match status" value="1"/>
</dbReference>
<dbReference type="InterPro" id="IPR017782">
    <property type="entry name" value="Hydroxyacylglutathione_Hdrlase"/>
</dbReference>
<gene>
    <name evidence="7 9" type="primary">gloB</name>
    <name evidence="9" type="ORF">KZZ10_07935</name>
</gene>
<dbReference type="AlphaFoldDB" id="A0A953N833"/>
<proteinExistence type="inferred from homology"/>
<dbReference type="GO" id="GO:0019243">
    <property type="term" value="P:methylglyoxal catabolic process to D-lactate via S-lactoyl-glutathione"/>
    <property type="evidence" value="ECO:0007669"/>
    <property type="project" value="UniProtKB-UniRule"/>
</dbReference>
<comment type="catalytic activity">
    <reaction evidence="1 7">
        <text>an S-(2-hydroxyacyl)glutathione + H2O = a 2-hydroxy carboxylate + glutathione + H(+)</text>
        <dbReference type="Rhea" id="RHEA:21864"/>
        <dbReference type="ChEBI" id="CHEBI:15377"/>
        <dbReference type="ChEBI" id="CHEBI:15378"/>
        <dbReference type="ChEBI" id="CHEBI:57925"/>
        <dbReference type="ChEBI" id="CHEBI:58896"/>
        <dbReference type="ChEBI" id="CHEBI:71261"/>
        <dbReference type="EC" id="3.1.2.6"/>
    </reaction>
</comment>
<dbReference type="InterPro" id="IPR032282">
    <property type="entry name" value="HAGH_C"/>
</dbReference>
<dbReference type="GO" id="GO:0046872">
    <property type="term" value="F:metal ion binding"/>
    <property type="evidence" value="ECO:0007669"/>
    <property type="project" value="UniProtKB-KW"/>
</dbReference>
<dbReference type="PANTHER" id="PTHR43705">
    <property type="entry name" value="HYDROXYACYLGLUTATHIONE HYDROLASE"/>
    <property type="match status" value="1"/>
</dbReference>
<dbReference type="PANTHER" id="PTHR43705:SF1">
    <property type="entry name" value="HYDROXYACYLGLUTATHIONE HYDROLASE GLOB"/>
    <property type="match status" value="1"/>
</dbReference>
<dbReference type="InterPro" id="IPR001279">
    <property type="entry name" value="Metallo-B-lactamas"/>
</dbReference>
<feature type="binding site" evidence="7">
    <location>
        <position position="181"/>
    </location>
    <ligand>
        <name>Zn(2+)</name>
        <dbReference type="ChEBI" id="CHEBI:29105"/>
        <label>2</label>
    </ligand>
</feature>
<dbReference type="EC" id="3.1.2.6" evidence="7"/>
<dbReference type="NCBIfam" id="TIGR03413">
    <property type="entry name" value="GSH_gloB"/>
    <property type="match status" value="1"/>
</dbReference>
<dbReference type="Gene3D" id="3.60.15.10">
    <property type="entry name" value="Ribonuclease Z/Hydroxyacylglutathione hydrolase-like"/>
    <property type="match status" value="1"/>
</dbReference>
<comment type="cofactor">
    <cofactor evidence="7">
        <name>Zn(2+)</name>
        <dbReference type="ChEBI" id="CHEBI:29105"/>
    </cofactor>
    <text evidence="7">Binds 2 Zn(2+) ions per subunit.</text>
</comment>
<evidence type="ECO:0000256" key="1">
    <source>
        <dbReference type="ARBA" id="ARBA00001623"/>
    </source>
</evidence>
<feature type="binding site" evidence="7">
    <location>
        <position position="143"/>
    </location>
    <ligand>
        <name>Zn(2+)</name>
        <dbReference type="ChEBI" id="CHEBI:29105"/>
        <label>1</label>
    </ligand>
</feature>
<feature type="binding site" evidence="7">
    <location>
        <position position="68"/>
    </location>
    <ligand>
        <name>Zn(2+)</name>
        <dbReference type="ChEBI" id="CHEBI:29105"/>
        <label>2</label>
    </ligand>
</feature>
<evidence type="ECO:0000256" key="7">
    <source>
        <dbReference type="HAMAP-Rule" id="MF_01374"/>
    </source>
</evidence>
<reference evidence="9" key="1">
    <citation type="submission" date="2021-07" db="EMBL/GenBank/DDBJ databases">
        <title>New genus and species of the family Alcaligenaceae.</title>
        <authorList>
            <person name="Hahn M.W."/>
        </authorList>
    </citation>
    <scope>NUCLEOTIDE SEQUENCE</scope>
    <source>
        <strain evidence="9">LF4-65</strain>
    </source>
</reference>
<comment type="subunit">
    <text evidence="7">Monomer.</text>
</comment>
<sequence>MPTEKIAASHLAPGIYPVRAFSDNYIWLITNGSTAAVVDPGQSAPVLDTLKRHNLKLVSILLTHHHQDHVGGVADLVTQTEAHVFGPATEVLPLCDTLLQEGDVVENTSLGFSLQVLDVPGHTAGHIAYAGLFNSKPVLFCGDTLFAAGCGRLFEGTPAQMLASMTKLANLAPQTEVYCAHEYTLSNMRWARTVEPGNHALKLWEEQAQLARDQEQPTLPSSIAQELACNPFMRARQQTVSKAASEWAQRALGTPVEVFAALREWKNNFR</sequence>
<feature type="binding site" evidence="7">
    <location>
        <position position="66"/>
    </location>
    <ligand>
        <name>Zn(2+)</name>
        <dbReference type="ChEBI" id="CHEBI:29105"/>
        <label>1</label>
    </ligand>
</feature>
<feature type="binding site" evidence="7">
    <location>
        <position position="143"/>
    </location>
    <ligand>
        <name>Zn(2+)</name>
        <dbReference type="ChEBI" id="CHEBI:29105"/>
        <label>2</label>
    </ligand>
</feature>
<dbReference type="CDD" id="cd07723">
    <property type="entry name" value="hydroxyacylglutathione_hydrolase_MBL-fold"/>
    <property type="match status" value="1"/>
</dbReference>
<keyword evidence="5 7" id="KW-0378">Hydrolase</keyword>
<keyword evidence="4 7" id="KW-0479">Metal-binding</keyword>
<evidence type="ECO:0000256" key="3">
    <source>
        <dbReference type="ARBA" id="ARBA00006759"/>
    </source>
</evidence>
<accession>A0A953N833</accession>
<dbReference type="RefSeq" id="WP_259660948.1">
    <property type="nucleotide sequence ID" value="NZ_JAHXRI010000006.1"/>
</dbReference>
<evidence type="ECO:0000256" key="6">
    <source>
        <dbReference type="ARBA" id="ARBA00022833"/>
    </source>
</evidence>
<dbReference type="HAMAP" id="MF_01374">
    <property type="entry name" value="Glyoxalase_2"/>
    <property type="match status" value="1"/>
</dbReference>
<name>A0A953N833_9BURK</name>
<dbReference type="Pfam" id="PF00753">
    <property type="entry name" value="Lactamase_B"/>
    <property type="match status" value="1"/>
</dbReference>